<evidence type="ECO:0000256" key="5">
    <source>
        <dbReference type="PROSITE-ProRule" id="PRU01248"/>
    </source>
</evidence>
<dbReference type="Pfam" id="PF00589">
    <property type="entry name" value="Phage_integrase"/>
    <property type="match status" value="1"/>
</dbReference>
<dbReference type="Proteomes" id="UP000572863">
    <property type="component" value="Unassembled WGS sequence"/>
</dbReference>
<dbReference type="InterPro" id="IPR010998">
    <property type="entry name" value="Integrase_recombinase_N"/>
</dbReference>
<comment type="similarity">
    <text evidence="1">Belongs to the 'phage' integrase family.</text>
</comment>
<dbReference type="InterPro" id="IPR011010">
    <property type="entry name" value="DNA_brk_join_enz"/>
</dbReference>
<evidence type="ECO:0000313" key="9">
    <source>
        <dbReference type="Proteomes" id="UP000572863"/>
    </source>
</evidence>
<evidence type="ECO:0000313" key="8">
    <source>
        <dbReference type="EMBL" id="NWD95964.1"/>
    </source>
</evidence>
<evidence type="ECO:0000256" key="4">
    <source>
        <dbReference type="ARBA" id="ARBA00023172"/>
    </source>
</evidence>
<dbReference type="PANTHER" id="PTHR30629:SF2">
    <property type="entry name" value="PROPHAGE INTEGRASE INTS-RELATED"/>
    <property type="match status" value="1"/>
</dbReference>
<dbReference type="PANTHER" id="PTHR30629">
    <property type="entry name" value="PROPHAGE INTEGRASE"/>
    <property type="match status" value="1"/>
</dbReference>
<protein>
    <submittedName>
        <fullName evidence="8">Tyrosine-type recombinase/integrase</fullName>
    </submittedName>
</protein>
<organism evidence="8 9">
    <name type="scientific">Pseudomonas reactans</name>
    <dbReference type="NCBI Taxonomy" id="117680"/>
    <lineage>
        <taxon>Bacteria</taxon>
        <taxon>Pseudomonadati</taxon>
        <taxon>Pseudomonadota</taxon>
        <taxon>Gammaproteobacteria</taxon>
        <taxon>Pseudomonadales</taxon>
        <taxon>Pseudomonadaceae</taxon>
        <taxon>Pseudomonas</taxon>
    </lineage>
</organism>
<dbReference type="InterPro" id="IPR050808">
    <property type="entry name" value="Phage_Integrase"/>
</dbReference>
<keyword evidence="2" id="KW-0229">DNA integration</keyword>
<name>A0ABX2QVW0_9PSED</name>
<gene>
    <name evidence="8" type="ORF">HX871_16145</name>
</gene>
<sequence length="426" mass="45720">MTTSKDLRDALQGFHLDNPQATWGEIREAIRGFALEALAADHSDDPMQQYGRVYSDLRSELVGHAMTASMGPVQARGLEVATRAVYGAEQRLRGNLGPLNETLRELGDPTDAGLSLPISVNASLRTTESIATPYTFRTLSDAYLAEHADNVKASTLKALKASLGTVADCLGDTDMVTHDRAVMTDLKAALGTDRANTTVNKLLTTMTTVLDWAVNNGLIPRHFAKGLKIKRDVDSDRKAFTEAQVKAIMGNAVQDPTDASTLIQLATITGARLNELATLVKEDVKTVAGVVVLSINEDHGHKSLKNKQSARLIPLVSAYGFDLGAFLRSVDTLPAGGRLFSYGINVGRMVNAKLRTFHGQADDKALVFHSLRHSLATAMKIHGVPLDHAQAIMGHATGSITFDLYGKGGGVDLMGLRDSLRLALKG</sequence>
<dbReference type="SUPFAM" id="SSF56349">
    <property type="entry name" value="DNA breaking-rejoining enzymes"/>
    <property type="match status" value="1"/>
</dbReference>
<keyword evidence="9" id="KW-1185">Reference proteome</keyword>
<proteinExistence type="inferred from homology"/>
<dbReference type="Gene3D" id="1.10.150.130">
    <property type="match status" value="1"/>
</dbReference>
<reference evidence="8 9" key="1">
    <citation type="submission" date="2020-04" db="EMBL/GenBank/DDBJ databases">
        <title>Molecular characterization of pseudomonads from Agaricus bisporus reveal novel blotch 2 pathogens in Western Europe.</title>
        <authorList>
            <person name="Taparia T."/>
            <person name="Krijger M."/>
            <person name="Haynes E."/>
            <person name="Elpinstone J.G."/>
            <person name="Noble R."/>
            <person name="Van Der Wolf J."/>
        </authorList>
    </citation>
    <scope>NUCLEOTIDE SEQUENCE [LARGE SCALE GENOMIC DNA]</scope>
    <source>
        <strain evidence="8 9">P7774</strain>
    </source>
</reference>
<evidence type="ECO:0000259" key="7">
    <source>
        <dbReference type="PROSITE" id="PS51900"/>
    </source>
</evidence>
<evidence type="ECO:0000256" key="2">
    <source>
        <dbReference type="ARBA" id="ARBA00022908"/>
    </source>
</evidence>
<evidence type="ECO:0000259" key="6">
    <source>
        <dbReference type="PROSITE" id="PS51898"/>
    </source>
</evidence>
<evidence type="ECO:0000256" key="1">
    <source>
        <dbReference type="ARBA" id="ARBA00008857"/>
    </source>
</evidence>
<keyword evidence="3 5" id="KW-0238">DNA-binding</keyword>
<accession>A0ABX2QVW0</accession>
<dbReference type="InterPro" id="IPR013762">
    <property type="entry name" value="Integrase-like_cat_sf"/>
</dbReference>
<feature type="domain" description="Tyr recombinase" evidence="6">
    <location>
        <begin position="235"/>
        <end position="418"/>
    </location>
</feature>
<feature type="domain" description="Core-binding (CB)" evidence="7">
    <location>
        <begin position="134"/>
        <end position="214"/>
    </location>
</feature>
<dbReference type="PROSITE" id="PS51898">
    <property type="entry name" value="TYR_RECOMBINASE"/>
    <property type="match status" value="1"/>
</dbReference>
<comment type="caution">
    <text evidence="8">The sequence shown here is derived from an EMBL/GenBank/DDBJ whole genome shotgun (WGS) entry which is preliminary data.</text>
</comment>
<keyword evidence="4" id="KW-0233">DNA recombination</keyword>
<dbReference type="RefSeq" id="WP_177060093.1">
    <property type="nucleotide sequence ID" value="NZ_JACARY010000029.1"/>
</dbReference>
<dbReference type="Gene3D" id="1.10.443.10">
    <property type="entry name" value="Intergrase catalytic core"/>
    <property type="match status" value="1"/>
</dbReference>
<dbReference type="EMBL" id="JACARY010000029">
    <property type="protein sequence ID" value="NWD95964.1"/>
    <property type="molecule type" value="Genomic_DNA"/>
</dbReference>
<dbReference type="PROSITE" id="PS51900">
    <property type="entry name" value="CB"/>
    <property type="match status" value="1"/>
</dbReference>
<dbReference type="InterPro" id="IPR044068">
    <property type="entry name" value="CB"/>
</dbReference>
<dbReference type="InterPro" id="IPR002104">
    <property type="entry name" value="Integrase_catalytic"/>
</dbReference>
<evidence type="ECO:0000256" key="3">
    <source>
        <dbReference type="ARBA" id="ARBA00023125"/>
    </source>
</evidence>